<accession>A0ABY8V3W5</accession>
<feature type="compositionally biased region" description="Basic and acidic residues" evidence="1">
    <location>
        <begin position="1"/>
        <end position="19"/>
    </location>
</feature>
<dbReference type="Proteomes" id="UP001236652">
    <property type="component" value="Plasmid unnamed"/>
</dbReference>
<keyword evidence="3" id="KW-1185">Reference proteome</keyword>
<name>A0ABY8V3W5_9BACI</name>
<reference evidence="2 3" key="1">
    <citation type="submission" date="2023-05" db="EMBL/GenBank/DDBJ databases">
        <title>Comparative genomics reveals the evidence of polycyclic aromatic hydrocarbons degradation in moderately halophilic genus Pontibacillus.</title>
        <authorList>
            <person name="Yang H."/>
            <person name="Qian Z."/>
        </authorList>
    </citation>
    <scope>NUCLEOTIDE SEQUENCE [LARGE SCALE GENOMIC DNA]</scope>
    <source>
        <strain evidence="3">HN14</strain>
        <plasmid evidence="2 3">unnamed</plasmid>
    </source>
</reference>
<evidence type="ECO:0000313" key="3">
    <source>
        <dbReference type="Proteomes" id="UP001236652"/>
    </source>
</evidence>
<evidence type="ECO:0000256" key="1">
    <source>
        <dbReference type="SAM" id="MobiDB-lite"/>
    </source>
</evidence>
<keyword evidence="2" id="KW-0614">Plasmid</keyword>
<dbReference type="RefSeq" id="WP_231419937.1">
    <property type="nucleotide sequence ID" value="NZ_CP126447.1"/>
</dbReference>
<organism evidence="2 3">
    <name type="scientific">Pontibacillus chungwhensis</name>
    <dbReference type="NCBI Taxonomy" id="265426"/>
    <lineage>
        <taxon>Bacteria</taxon>
        <taxon>Bacillati</taxon>
        <taxon>Bacillota</taxon>
        <taxon>Bacilli</taxon>
        <taxon>Bacillales</taxon>
        <taxon>Bacillaceae</taxon>
        <taxon>Pontibacillus</taxon>
    </lineage>
</organism>
<gene>
    <name evidence="2" type="ORF">QNI29_20985</name>
</gene>
<sequence>MGFEDSLKKKEGSKKRPEKAVGSLMPRETNVNEEDDLLSKFNNKKKVEDTHTRHTFLIDNDLIERLDKLAKGRRGFKKEFINQMIREGLDRYEDKI</sequence>
<dbReference type="EMBL" id="CP126447">
    <property type="protein sequence ID" value="WIG00326.1"/>
    <property type="molecule type" value="Genomic_DNA"/>
</dbReference>
<evidence type="ECO:0000313" key="2">
    <source>
        <dbReference type="EMBL" id="WIG00326.1"/>
    </source>
</evidence>
<geneLocation type="plasmid" evidence="2 3">
    <name>unnamed</name>
</geneLocation>
<feature type="region of interest" description="Disordered" evidence="1">
    <location>
        <begin position="1"/>
        <end position="29"/>
    </location>
</feature>
<proteinExistence type="predicted"/>
<protein>
    <submittedName>
        <fullName evidence="2">Ribbon-helix-helix domain-containing protein</fullName>
    </submittedName>
</protein>